<dbReference type="AlphaFoldDB" id="A0A9W9AJN6"/>
<dbReference type="EMBL" id="JANVFS010000013">
    <property type="protein sequence ID" value="KAJ4483033.1"/>
    <property type="molecule type" value="Genomic_DNA"/>
</dbReference>
<evidence type="ECO:0000313" key="2">
    <source>
        <dbReference type="EMBL" id="KAJ4483033.1"/>
    </source>
</evidence>
<feature type="chain" id="PRO_5040954113" evidence="1">
    <location>
        <begin position="25"/>
        <end position="216"/>
    </location>
</feature>
<evidence type="ECO:0000313" key="3">
    <source>
        <dbReference type="Proteomes" id="UP001150238"/>
    </source>
</evidence>
<accession>A0A9W9AJN6</accession>
<proteinExistence type="predicted"/>
<name>A0A9W9AJN6_9AGAR</name>
<feature type="signal peptide" evidence="1">
    <location>
        <begin position="1"/>
        <end position="24"/>
    </location>
</feature>
<keyword evidence="1" id="KW-0732">Signal</keyword>
<protein>
    <submittedName>
        <fullName evidence="2">Uncharacterized protein</fullName>
    </submittedName>
</protein>
<reference evidence="2" key="2">
    <citation type="journal article" date="2023" name="Proc. Natl. Acad. Sci. U.S.A.">
        <title>A global phylogenomic analysis of the shiitake genus Lentinula.</title>
        <authorList>
            <person name="Sierra-Patev S."/>
            <person name="Min B."/>
            <person name="Naranjo-Ortiz M."/>
            <person name="Looney B."/>
            <person name="Konkel Z."/>
            <person name="Slot J.C."/>
            <person name="Sakamoto Y."/>
            <person name="Steenwyk J.L."/>
            <person name="Rokas A."/>
            <person name="Carro J."/>
            <person name="Camarero S."/>
            <person name="Ferreira P."/>
            <person name="Molpeceres G."/>
            <person name="Ruiz-Duenas F.J."/>
            <person name="Serrano A."/>
            <person name="Henrissat B."/>
            <person name="Drula E."/>
            <person name="Hughes K.W."/>
            <person name="Mata J.L."/>
            <person name="Ishikawa N.K."/>
            <person name="Vargas-Isla R."/>
            <person name="Ushijima S."/>
            <person name="Smith C.A."/>
            <person name="Donoghue J."/>
            <person name="Ahrendt S."/>
            <person name="Andreopoulos W."/>
            <person name="He G."/>
            <person name="LaButti K."/>
            <person name="Lipzen A."/>
            <person name="Ng V."/>
            <person name="Riley R."/>
            <person name="Sandor L."/>
            <person name="Barry K."/>
            <person name="Martinez A.T."/>
            <person name="Xiao Y."/>
            <person name="Gibbons J.G."/>
            <person name="Terashima K."/>
            <person name="Grigoriev I.V."/>
            <person name="Hibbett D."/>
        </authorList>
    </citation>
    <scope>NUCLEOTIDE SEQUENCE</scope>
    <source>
        <strain evidence="2">Sp2 HRB7682 ss15</strain>
    </source>
</reference>
<comment type="caution">
    <text evidence="2">The sequence shown here is derived from an EMBL/GenBank/DDBJ whole genome shotgun (WGS) entry which is preliminary data.</text>
</comment>
<dbReference type="Proteomes" id="UP001150238">
    <property type="component" value="Unassembled WGS sequence"/>
</dbReference>
<gene>
    <name evidence="2" type="ORF">C8J55DRAFT_511320</name>
</gene>
<sequence length="216" mass="24903">MFRTLSLPLLAILVLVFNFHWVFSMPLTVNATSAQPAQRLAKNVRFRGLYLMIRRTDSTDTTKHGYSIYLPDEKWVLYVGDHAFLSTVSKKLPKRLMPEQPEERPRYNIHHKNSPSFLEVYANFESPEAMASAFKWMCSSIRGFDTNLQFIDRAIGFLVKELKVVYEYDSRTKVEKQVTELPKKWIAMYDAMKPIGPAGAKVPEDTSSNEVVEKAF</sequence>
<evidence type="ECO:0000256" key="1">
    <source>
        <dbReference type="SAM" id="SignalP"/>
    </source>
</evidence>
<organism evidence="2 3">
    <name type="scientific">Lentinula lateritia</name>
    <dbReference type="NCBI Taxonomy" id="40482"/>
    <lineage>
        <taxon>Eukaryota</taxon>
        <taxon>Fungi</taxon>
        <taxon>Dikarya</taxon>
        <taxon>Basidiomycota</taxon>
        <taxon>Agaricomycotina</taxon>
        <taxon>Agaricomycetes</taxon>
        <taxon>Agaricomycetidae</taxon>
        <taxon>Agaricales</taxon>
        <taxon>Marasmiineae</taxon>
        <taxon>Omphalotaceae</taxon>
        <taxon>Lentinula</taxon>
    </lineage>
</organism>
<reference evidence="2" key="1">
    <citation type="submission" date="2022-08" db="EMBL/GenBank/DDBJ databases">
        <authorList>
            <consortium name="DOE Joint Genome Institute"/>
            <person name="Min B."/>
            <person name="Riley R."/>
            <person name="Sierra-Patev S."/>
            <person name="Naranjo-Ortiz M."/>
            <person name="Looney B."/>
            <person name="Konkel Z."/>
            <person name="Slot J.C."/>
            <person name="Sakamoto Y."/>
            <person name="Steenwyk J.L."/>
            <person name="Rokas A."/>
            <person name="Carro J."/>
            <person name="Camarero S."/>
            <person name="Ferreira P."/>
            <person name="Molpeceres G."/>
            <person name="Ruiz-Duenas F.J."/>
            <person name="Serrano A."/>
            <person name="Henrissat B."/>
            <person name="Drula E."/>
            <person name="Hughes K.W."/>
            <person name="Mata J.L."/>
            <person name="Ishikawa N.K."/>
            <person name="Vargas-Isla R."/>
            <person name="Ushijima S."/>
            <person name="Smith C.A."/>
            <person name="Ahrendt S."/>
            <person name="Andreopoulos W."/>
            <person name="He G."/>
            <person name="Labutti K."/>
            <person name="Lipzen A."/>
            <person name="Ng V."/>
            <person name="Sandor L."/>
            <person name="Barry K."/>
            <person name="Martinez A.T."/>
            <person name="Xiao Y."/>
            <person name="Gibbons J.G."/>
            <person name="Terashima K."/>
            <person name="Hibbett D.S."/>
            <person name="Grigoriev I.V."/>
        </authorList>
    </citation>
    <scope>NUCLEOTIDE SEQUENCE</scope>
    <source>
        <strain evidence="2">Sp2 HRB7682 ss15</strain>
    </source>
</reference>